<dbReference type="AlphaFoldDB" id="A0A2B0LJJ4"/>
<dbReference type="SMART" id="SM00849">
    <property type="entry name" value="Lactamase_B"/>
    <property type="match status" value="1"/>
</dbReference>
<dbReference type="GO" id="GO:0008270">
    <property type="term" value="F:zinc ion binding"/>
    <property type="evidence" value="ECO:0007669"/>
    <property type="project" value="InterPro"/>
</dbReference>
<proteinExistence type="predicted"/>
<evidence type="ECO:0000259" key="1">
    <source>
        <dbReference type="SMART" id="SM00849"/>
    </source>
</evidence>
<reference evidence="2 3" key="1">
    <citation type="submission" date="2017-09" db="EMBL/GenBank/DDBJ databases">
        <title>Large-scale bioinformatics analysis of Bacillus genomes uncovers conserved roles of natural products in bacterial physiology.</title>
        <authorList>
            <consortium name="Agbiome Team Llc"/>
            <person name="Bleich R.M."/>
            <person name="Grubbs K.J."/>
            <person name="Santa Maria K.C."/>
            <person name="Allen S.E."/>
            <person name="Farag S."/>
            <person name="Shank E.A."/>
            <person name="Bowers A."/>
        </authorList>
    </citation>
    <scope>NUCLEOTIDE SEQUENCE [LARGE SCALE GENOMIC DNA]</scope>
    <source>
        <strain evidence="2 3">AFS083043</strain>
    </source>
</reference>
<accession>A0A2B0LJJ4</accession>
<sequence>MFMVKRYENMDNISTKKTIRSFLRWRKERKQNKKDFSYLVEQSPVKHAQFLRTNTEKTTITWIGHSTFLIQTNGLNILTDPVWSKKIKLVPRLTNPGLTLQKLPKIDIVLISHGHYDHLDFATLRQLNSDVLYLVPTGLKRLFTRKKFMRVEEYNWWESTKIDDVDFHFVPAQHWTRRSLFDMNTSHWGGWVINNRTTDETIYFCGDSGYFRGFKEIGSKFSIDVALMPIGAYEPEWFMKVSHVSPEEAVQAFLDVKATHFIPMHYGTFALADETPREAITRLRNNWNLRMLPWEQLHVLFLGQTYISIPSSNKKNEHKQALEHLNV</sequence>
<dbReference type="InterPro" id="IPR024884">
    <property type="entry name" value="NAPE-PLD"/>
</dbReference>
<dbReference type="InterPro" id="IPR036866">
    <property type="entry name" value="RibonucZ/Hydroxyglut_hydro"/>
</dbReference>
<dbReference type="Proteomes" id="UP000242656">
    <property type="component" value="Unassembled WGS sequence"/>
</dbReference>
<protein>
    <recommendedName>
        <fullName evidence="1">Metallo-beta-lactamase domain-containing protein</fullName>
    </recommendedName>
</protein>
<dbReference type="Pfam" id="PF12706">
    <property type="entry name" value="Lactamase_B_2"/>
    <property type="match status" value="1"/>
</dbReference>
<organism evidence="2 3">
    <name type="scientific">Bacillus cereus</name>
    <dbReference type="NCBI Taxonomy" id="1396"/>
    <lineage>
        <taxon>Bacteria</taxon>
        <taxon>Bacillati</taxon>
        <taxon>Bacillota</taxon>
        <taxon>Bacilli</taxon>
        <taxon>Bacillales</taxon>
        <taxon>Bacillaceae</taxon>
        <taxon>Bacillus</taxon>
        <taxon>Bacillus cereus group</taxon>
    </lineage>
</organism>
<name>A0A2B0LJJ4_BACCE</name>
<feature type="domain" description="Metallo-beta-lactamase" evidence="1">
    <location>
        <begin position="64"/>
        <end position="265"/>
    </location>
</feature>
<gene>
    <name evidence="2" type="ORF">COI93_19535</name>
</gene>
<dbReference type="PANTHER" id="PTHR15032">
    <property type="entry name" value="N-ACYL-PHOSPHATIDYLETHANOLAMINE-HYDROLYZING PHOSPHOLIPASE D"/>
    <property type="match status" value="1"/>
</dbReference>
<dbReference type="GO" id="GO:0005737">
    <property type="term" value="C:cytoplasm"/>
    <property type="evidence" value="ECO:0007669"/>
    <property type="project" value="TreeGrafter"/>
</dbReference>
<dbReference type="PANTHER" id="PTHR15032:SF36">
    <property type="entry name" value="METALLO-BETA-LACTAMASE DOMAIN-CONTAINING PROTEIN"/>
    <property type="match status" value="1"/>
</dbReference>
<dbReference type="SUPFAM" id="SSF56281">
    <property type="entry name" value="Metallo-hydrolase/oxidoreductase"/>
    <property type="match status" value="1"/>
</dbReference>
<dbReference type="GO" id="GO:0070290">
    <property type="term" value="F:N-acylphosphatidylethanolamine-specific phospholipase D activity"/>
    <property type="evidence" value="ECO:0007669"/>
    <property type="project" value="InterPro"/>
</dbReference>
<evidence type="ECO:0000313" key="3">
    <source>
        <dbReference type="Proteomes" id="UP000242656"/>
    </source>
</evidence>
<dbReference type="InterPro" id="IPR001279">
    <property type="entry name" value="Metallo-B-lactamas"/>
</dbReference>
<dbReference type="PIRSF" id="PIRSF038896">
    <property type="entry name" value="NAPE-PLD"/>
    <property type="match status" value="1"/>
</dbReference>
<evidence type="ECO:0000313" key="2">
    <source>
        <dbReference type="EMBL" id="PFK32391.1"/>
    </source>
</evidence>
<dbReference type="EMBL" id="NUWN01000087">
    <property type="protein sequence ID" value="PFK32391.1"/>
    <property type="molecule type" value="Genomic_DNA"/>
</dbReference>
<comment type="caution">
    <text evidence="2">The sequence shown here is derived from an EMBL/GenBank/DDBJ whole genome shotgun (WGS) entry which is preliminary data.</text>
</comment>
<dbReference type="Gene3D" id="3.60.15.10">
    <property type="entry name" value="Ribonuclease Z/Hydroxyacylglutathione hydrolase-like"/>
    <property type="match status" value="1"/>
</dbReference>